<evidence type="ECO:0000259" key="7">
    <source>
        <dbReference type="Pfam" id="PF07980"/>
    </source>
</evidence>
<dbReference type="AlphaFoldDB" id="A0A3E4N4M0"/>
<accession>A0A3E4N4M0</accession>
<evidence type="ECO:0000313" key="11">
    <source>
        <dbReference type="Proteomes" id="UP000260862"/>
    </source>
</evidence>
<dbReference type="Proteomes" id="UP000260862">
    <property type="component" value="Unassembled WGS sequence"/>
</dbReference>
<evidence type="ECO:0000256" key="4">
    <source>
        <dbReference type="ARBA" id="ARBA00023136"/>
    </source>
</evidence>
<name>A0A3E4N4M0_9BACT</name>
<keyword evidence="5" id="KW-0998">Cell outer membrane</keyword>
<evidence type="ECO:0000313" key="10">
    <source>
        <dbReference type="EMBL" id="RGS08762.1"/>
    </source>
</evidence>
<feature type="chain" id="PRO_5041810537" evidence="6">
    <location>
        <begin position="19"/>
        <end position="540"/>
    </location>
</feature>
<sequence length="540" mass="59966">MKTKYIFASLLVSSLAVTGCQDMDTLPDGGIVTDSQKETVSTLNPERGVAKVNAIFSTFNQAFPNSSALGAERHNDIGYPTVMLCLDSNTEDVISDNNGYNWTGYDLTFEDRENTSLEGQMVWNDLYSIVFAANNVVGSIDEKTEDANEQFYLGQGLAARAFSYWVMAQLYQFNYKGNEDKPCVPLITEKNSADASVNGCKRSSVKDVYTQIESDLNNAIDLLTNAEKGKVKRADKRYISLSVAYGLRARMYLSMHEYAKAADDAANAIKAATSEGIAIASRTAVGKPTFWSVDEVNWMWGIIVSETDDVVDTGICNWPSHMGSLSYGYANYSGGRQISLKLYKEIDDADIRKQWWLDAAAESDGFLSDEQAAFVAKQGYKPYTQVKFGPYNDVVGTTINANDIVLMRIEEMYLIAAEAYAEAGNRAEGEKYFKELLNNRLSSGSQAYLTDYASNPQEAVYFQRRIELWGEGVIWFDVMRLNKGVDRRGAGFPNAECVFNIAKTDDILLWRIPEAELQANKALTAEDSPAWTLPKPVADE</sequence>
<dbReference type="Proteomes" id="UP000285750">
    <property type="component" value="Unassembled WGS sequence"/>
</dbReference>
<reference evidence="11 12" key="1">
    <citation type="submission" date="2018-08" db="EMBL/GenBank/DDBJ databases">
        <title>A genome reference for cultivated species of the human gut microbiota.</title>
        <authorList>
            <person name="Zou Y."/>
            <person name="Xue W."/>
            <person name="Luo G."/>
        </authorList>
    </citation>
    <scope>NUCLEOTIDE SEQUENCE [LARGE SCALE GENOMIC DNA]</scope>
    <source>
        <strain evidence="10 12">AF24-16AC</strain>
        <strain evidence="9 11">TF10-3AC</strain>
    </source>
</reference>
<dbReference type="Pfam" id="PF07980">
    <property type="entry name" value="SusD_RagB"/>
    <property type="match status" value="1"/>
</dbReference>
<dbReference type="RefSeq" id="WP_117671423.1">
    <property type="nucleotide sequence ID" value="NZ_CABOGR010000007.1"/>
</dbReference>
<evidence type="ECO:0000313" key="12">
    <source>
        <dbReference type="Proteomes" id="UP000285750"/>
    </source>
</evidence>
<dbReference type="InterPro" id="IPR011990">
    <property type="entry name" value="TPR-like_helical_dom_sf"/>
</dbReference>
<evidence type="ECO:0000256" key="5">
    <source>
        <dbReference type="ARBA" id="ARBA00023237"/>
    </source>
</evidence>
<dbReference type="InterPro" id="IPR012944">
    <property type="entry name" value="SusD_RagB_dom"/>
</dbReference>
<keyword evidence="11" id="KW-1185">Reference proteome</keyword>
<dbReference type="InterPro" id="IPR033985">
    <property type="entry name" value="SusD-like_N"/>
</dbReference>
<organism evidence="9 11">
    <name type="scientific">Phocaeicola plebeius</name>
    <dbReference type="NCBI Taxonomy" id="310297"/>
    <lineage>
        <taxon>Bacteria</taxon>
        <taxon>Pseudomonadati</taxon>
        <taxon>Bacteroidota</taxon>
        <taxon>Bacteroidia</taxon>
        <taxon>Bacteroidales</taxon>
        <taxon>Bacteroidaceae</taxon>
        <taxon>Phocaeicola</taxon>
    </lineage>
</organism>
<feature type="domain" description="SusD-like N-terminal" evidence="8">
    <location>
        <begin position="89"/>
        <end position="253"/>
    </location>
</feature>
<evidence type="ECO:0000256" key="6">
    <source>
        <dbReference type="SAM" id="SignalP"/>
    </source>
</evidence>
<evidence type="ECO:0000313" key="9">
    <source>
        <dbReference type="EMBL" id="RGK56998.1"/>
    </source>
</evidence>
<feature type="signal peptide" evidence="6">
    <location>
        <begin position="1"/>
        <end position="18"/>
    </location>
</feature>
<comment type="similarity">
    <text evidence="2">Belongs to the SusD family.</text>
</comment>
<dbReference type="PROSITE" id="PS51257">
    <property type="entry name" value="PROKAR_LIPOPROTEIN"/>
    <property type="match status" value="1"/>
</dbReference>
<dbReference type="EMBL" id="QSQT01000007">
    <property type="protein sequence ID" value="RGK56998.1"/>
    <property type="molecule type" value="Genomic_DNA"/>
</dbReference>
<keyword evidence="4" id="KW-0472">Membrane</keyword>
<dbReference type="SUPFAM" id="SSF48452">
    <property type="entry name" value="TPR-like"/>
    <property type="match status" value="1"/>
</dbReference>
<evidence type="ECO:0000256" key="1">
    <source>
        <dbReference type="ARBA" id="ARBA00004442"/>
    </source>
</evidence>
<gene>
    <name evidence="10" type="ORF">DWY14_05200</name>
    <name evidence="9" type="ORF">DXD04_05070</name>
</gene>
<evidence type="ECO:0000256" key="2">
    <source>
        <dbReference type="ARBA" id="ARBA00006275"/>
    </source>
</evidence>
<proteinExistence type="inferred from homology"/>
<feature type="domain" description="RagB/SusD" evidence="7">
    <location>
        <begin position="379"/>
        <end position="524"/>
    </location>
</feature>
<comment type="subcellular location">
    <subcellularLocation>
        <location evidence="1">Cell outer membrane</location>
    </subcellularLocation>
</comment>
<dbReference type="GO" id="GO:0009279">
    <property type="term" value="C:cell outer membrane"/>
    <property type="evidence" value="ECO:0007669"/>
    <property type="project" value="UniProtKB-SubCell"/>
</dbReference>
<comment type="caution">
    <text evidence="9">The sequence shown here is derived from an EMBL/GenBank/DDBJ whole genome shotgun (WGS) entry which is preliminary data.</text>
</comment>
<dbReference type="EMBL" id="QRUY01000008">
    <property type="protein sequence ID" value="RGS08762.1"/>
    <property type="molecule type" value="Genomic_DNA"/>
</dbReference>
<evidence type="ECO:0000256" key="3">
    <source>
        <dbReference type="ARBA" id="ARBA00022729"/>
    </source>
</evidence>
<protein>
    <submittedName>
        <fullName evidence="9">RagB/SusD family nutrient uptake outer membrane protein</fullName>
    </submittedName>
</protein>
<evidence type="ECO:0000259" key="8">
    <source>
        <dbReference type="Pfam" id="PF14322"/>
    </source>
</evidence>
<dbReference type="Gene3D" id="1.25.40.390">
    <property type="match status" value="1"/>
</dbReference>
<dbReference type="Pfam" id="PF14322">
    <property type="entry name" value="SusD-like_3"/>
    <property type="match status" value="1"/>
</dbReference>
<keyword evidence="3 6" id="KW-0732">Signal</keyword>